<dbReference type="PANTHER" id="PTHR45566:SF2">
    <property type="entry name" value="NARL SUBFAMILY"/>
    <property type="match status" value="1"/>
</dbReference>
<organism evidence="3 4">
    <name type="scientific">Pedobacter paludis</name>
    <dbReference type="NCBI Taxonomy" id="2203212"/>
    <lineage>
        <taxon>Bacteria</taxon>
        <taxon>Pseudomonadati</taxon>
        <taxon>Bacteroidota</taxon>
        <taxon>Sphingobacteriia</taxon>
        <taxon>Sphingobacteriales</taxon>
        <taxon>Sphingobacteriaceae</taxon>
        <taxon>Pedobacter</taxon>
    </lineage>
</organism>
<dbReference type="InterPro" id="IPR051015">
    <property type="entry name" value="EvgA-like"/>
</dbReference>
<dbReference type="CDD" id="cd17535">
    <property type="entry name" value="REC_NarL-like"/>
    <property type="match status" value="1"/>
</dbReference>
<dbReference type="PANTHER" id="PTHR45566">
    <property type="entry name" value="HTH-TYPE TRANSCRIPTIONAL REGULATOR YHJB-RELATED"/>
    <property type="match status" value="1"/>
</dbReference>
<dbReference type="Gene3D" id="3.40.50.2300">
    <property type="match status" value="1"/>
</dbReference>
<keyword evidence="1" id="KW-0597">Phosphoprotein</keyword>
<dbReference type="PROSITE" id="PS50110">
    <property type="entry name" value="RESPONSE_REGULATORY"/>
    <property type="match status" value="1"/>
</dbReference>
<reference evidence="4" key="1">
    <citation type="submission" date="2018-05" db="EMBL/GenBank/DDBJ databases">
        <title>Pedobacter paludis sp. nov., isolated from wetland soil.</title>
        <authorList>
            <person name="Zhang Y."/>
        </authorList>
    </citation>
    <scope>NUCLEOTIDE SEQUENCE [LARGE SCALE GENOMIC DNA]</scope>
    <source>
        <strain evidence="4">R-8</strain>
    </source>
</reference>
<dbReference type="SUPFAM" id="SSF52172">
    <property type="entry name" value="CheY-like"/>
    <property type="match status" value="1"/>
</dbReference>
<dbReference type="SMART" id="SM00448">
    <property type="entry name" value="REC"/>
    <property type="match status" value="1"/>
</dbReference>
<name>A0A317F0E7_9SPHI</name>
<feature type="modified residue" description="4-aspartylphosphate" evidence="1">
    <location>
        <position position="53"/>
    </location>
</feature>
<evidence type="ECO:0000256" key="1">
    <source>
        <dbReference type="PROSITE-ProRule" id="PRU00169"/>
    </source>
</evidence>
<dbReference type="GO" id="GO:0000160">
    <property type="term" value="P:phosphorelay signal transduction system"/>
    <property type="evidence" value="ECO:0007669"/>
    <property type="project" value="InterPro"/>
</dbReference>
<dbReference type="Pfam" id="PF00072">
    <property type="entry name" value="Response_reg"/>
    <property type="match status" value="1"/>
</dbReference>
<dbReference type="EMBL" id="QGNY01000004">
    <property type="protein sequence ID" value="PWS31723.1"/>
    <property type="molecule type" value="Genomic_DNA"/>
</dbReference>
<dbReference type="RefSeq" id="WP_109930682.1">
    <property type="nucleotide sequence ID" value="NZ_QGNY01000004.1"/>
</dbReference>
<dbReference type="OrthoDB" id="770374at2"/>
<dbReference type="InterPro" id="IPR001789">
    <property type="entry name" value="Sig_transdc_resp-reg_receiver"/>
</dbReference>
<evidence type="ECO:0000313" key="3">
    <source>
        <dbReference type="EMBL" id="PWS31723.1"/>
    </source>
</evidence>
<proteinExistence type="predicted"/>
<keyword evidence="4" id="KW-1185">Reference proteome</keyword>
<protein>
    <recommendedName>
        <fullName evidence="2">Response regulatory domain-containing protein</fullName>
    </recommendedName>
</protein>
<evidence type="ECO:0000259" key="2">
    <source>
        <dbReference type="PROSITE" id="PS50110"/>
    </source>
</evidence>
<comment type="caution">
    <text evidence="3">The sequence shown here is derived from an EMBL/GenBank/DDBJ whole genome shotgun (WGS) entry which is preliminary data.</text>
</comment>
<sequence length="124" mass="14166">MKILIADDHQIIRYGLKLVLRSIWARCTVYEANELDKSVSVISNQDLDLIIFDINMPGSENLEDLIRFIPEETKVVIFSAYDKSSQRIESLKRAGAKTFLFKDASVEELKSVFSSMFISNAEPF</sequence>
<gene>
    <name evidence="3" type="ORF">DF947_14155</name>
</gene>
<accession>A0A317F0E7</accession>
<evidence type="ECO:0000313" key="4">
    <source>
        <dbReference type="Proteomes" id="UP000245391"/>
    </source>
</evidence>
<dbReference type="AlphaFoldDB" id="A0A317F0E7"/>
<dbReference type="InterPro" id="IPR011006">
    <property type="entry name" value="CheY-like_superfamily"/>
</dbReference>
<feature type="domain" description="Response regulatory" evidence="2">
    <location>
        <begin position="2"/>
        <end position="117"/>
    </location>
</feature>
<dbReference type="InterPro" id="IPR058245">
    <property type="entry name" value="NreC/VraR/RcsB-like_REC"/>
</dbReference>
<dbReference type="Proteomes" id="UP000245391">
    <property type="component" value="Unassembled WGS sequence"/>
</dbReference>